<organism evidence="4 5">
    <name type="scientific">[Lactobacillus] rogosae</name>
    <dbReference type="NCBI Taxonomy" id="706562"/>
    <lineage>
        <taxon>Bacteria</taxon>
        <taxon>Bacillati</taxon>
        <taxon>Bacillota</taxon>
        <taxon>Clostridia</taxon>
        <taxon>Lachnospirales</taxon>
        <taxon>Lachnospiraceae</taxon>
        <taxon>Lachnospira</taxon>
    </lineage>
</organism>
<dbReference type="InterPro" id="IPR014201">
    <property type="entry name" value="Spore_IV_A"/>
</dbReference>
<protein>
    <submittedName>
        <fullName evidence="4">Stage IV sporulation protein A</fullName>
    </submittedName>
</protein>
<name>A0ABV1BS08_9FIRM</name>
<feature type="domain" description="Stage IV sporulation protein A middle" evidence="2">
    <location>
        <begin position="246"/>
        <end position="423"/>
    </location>
</feature>
<dbReference type="RefSeq" id="WP_349153148.1">
    <property type="nucleotide sequence ID" value="NZ_JBBMER010000001.1"/>
</dbReference>
<evidence type="ECO:0000313" key="5">
    <source>
        <dbReference type="Proteomes" id="UP001442364"/>
    </source>
</evidence>
<feature type="domain" description="Sporulation stage IV protein A C-terminal" evidence="3">
    <location>
        <begin position="424"/>
        <end position="498"/>
    </location>
</feature>
<evidence type="ECO:0000313" key="4">
    <source>
        <dbReference type="EMBL" id="MEQ2378542.1"/>
    </source>
</evidence>
<keyword evidence="5" id="KW-1185">Reference proteome</keyword>
<accession>A0ABV1BS08</accession>
<sequence>MDGKELVSGAAYDVYMDIKKRTNGEIYFGVVGPVRTGKSTFIKRFMELCVLPSMKDDNKRKRAQDELPQSSGGTTVMTVEPKFIPSEAALISPFEGINMKVRLVDCVGFMVEGANGHLDNGKERMVKTPWDTKEIAFSKAAEIGTKKVINDHSTIGIVVTTDGSFTEIDRTNYIVAEKKTINELKKINKPFVVILNSDKPYATKTRELAVSMSADYEVPVIPVNCDQLKNEDVNNILKEVLKQFAVTQIDFFAPEWTQVLPDEHWLKKELMQVAGEVLEGINTIKDADNYKYSADNEYIKKLDVTDVSLSEGRVSVKMSVDANIYYGILSELTGTKILNEYELISTIRDLALRKKEYESVSDAVTDVNMSGFGVVTPVRSAIELEEPVVIKNGNKYGVKIKAKVPSVNMLKTQINVEIAPIVGTKNQAEDLINYIKDNTKDNPDGIWDTNIFGKTIEQIVNDGIYEKTHNITKDNMDKIGETIEKVMNENSGLVCLIV</sequence>
<comment type="caution">
    <text evidence="4">The sequence shown here is derived from an EMBL/GenBank/DDBJ whole genome shotgun (WGS) entry which is preliminary data.</text>
</comment>
<evidence type="ECO:0000259" key="2">
    <source>
        <dbReference type="Pfam" id="PF20438"/>
    </source>
</evidence>
<gene>
    <name evidence="4" type="primary">spoIVA</name>
    <name evidence="4" type="ORF">WMO14_01400</name>
</gene>
<dbReference type="InterPro" id="IPR027417">
    <property type="entry name" value="P-loop_NTPase"/>
</dbReference>
<dbReference type="InterPro" id="IPR046842">
    <property type="entry name" value="SpoIVA_ATPase"/>
</dbReference>
<dbReference type="NCBIfam" id="TIGR02836">
    <property type="entry name" value="spore_IV_A"/>
    <property type="match status" value="1"/>
</dbReference>
<dbReference type="Pfam" id="PF09547">
    <property type="entry name" value="SpoIVA_ATPase"/>
    <property type="match status" value="1"/>
</dbReference>
<dbReference type="Pfam" id="PF20439">
    <property type="entry name" value="SpoIVA_C"/>
    <property type="match status" value="1"/>
</dbReference>
<dbReference type="SUPFAM" id="SSF52540">
    <property type="entry name" value="P-loop containing nucleoside triphosphate hydrolases"/>
    <property type="match status" value="1"/>
</dbReference>
<dbReference type="InterPro" id="IPR046841">
    <property type="entry name" value="SpoIVA_middle"/>
</dbReference>
<dbReference type="Proteomes" id="UP001442364">
    <property type="component" value="Unassembled WGS sequence"/>
</dbReference>
<dbReference type="PIRSF" id="PIRSF007466">
    <property type="entry name" value="SpoIVA"/>
    <property type="match status" value="1"/>
</dbReference>
<dbReference type="InterPro" id="IPR046840">
    <property type="entry name" value="SpoIVA_C"/>
</dbReference>
<dbReference type="Gene3D" id="3.40.50.300">
    <property type="entry name" value="P-loop containing nucleotide triphosphate hydrolases"/>
    <property type="match status" value="1"/>
</dbReference>
<evidence type="ECO:0000259" key="1">
    <source>
        <dbReference type="Pfam" id="PF09547"/>
    </source>
</evidence>
<dbReference type="EMBL" id="JBBMER010000001">
    <property type="protein sequence ID" value="MEQ2378542.1"/>
    <property type="molecule type" value="Genomic_DNA"/>
</dbReference>
<evidence type="ECO:0000259" key="3">
    <source>
        <dbReference type="Pfam" id="PF20439"/>
    </source>
</evidence>
<feature type="domain" description="Stage IV sporulation protein A ATPase" evidence="1">
    <location>
        <begin position="12"/>
        <end position="244"/>
    </location>
</feature>
<reference evidence="4 5" key="1">
    <citation type="submission" date="2024-03" db="EMBL/GenBank/DDBJ databases">
        <title>Human intestinal bacterial collection.</title>
        <authorList>
            <person name="Pauvert C."/>
            <person name="Hitch T.C.A."/>
            <person name="Clavel T."/>
        </authorList>
    </citation>
    <scope>NUCLEOTIDE SEQUENCE [LARGE SCALE GENOMIC DNA]</scope>
    <source>
        <strain evidence="4 5">CLA-AA-H255</strain>
    </source>
</reference>
<dbReference type="Pfam" id="PF20438">
    <property type="entry name" value="SpoIVA_middle"/>
    <property type="match status" value="1"/>
</dbReference>
<proteinExistence type="predicted"/>